<dbReference type="FunCoup" id="G0P6J9">
    <property type="interactions" value="2108"/>
</dbReference>
<dbReference type="UniPathway" id="UPA00143"/>
<keyword evidence="4" id="KW-0131">Cell cycle</keyword>
<evidence type="ECO:0000256" key="1">
    <source>
        <dbReference type="ARBA" id="ARBA00022618"/>
    </source>
</evidence>
<dbReference type="SUPFAM" id="SSF48452">
    <property type="entry name" value="TPR-like"/>
    <property type="match status" value="1"/>
</dbReference>
<evidence type="ECO:0000313" key="6">
    <source>
        <dbReference type="Proteomes" id="UP000008068"/>
    </source>
</evidence>
<dbReference type="InParanoid" id="G0P6J9"/>
<evidence type="ECO:0008006" key="7">
    <source>
        <dbReference type="Google" id="ProtNLM"/>
    </source>
</evidence>
<reference evidence="6" key="1">
    <citation type="submission" date="2011-07" db="EMBL/GenBank/DDBJ databases">
        <authorList>
            <consortium name="Caenorhabditis brenneri Sequencing and Analysis Consortium"/>
            <person name="Wilson R.K."/>
        </authorList>
    </citation>
    <scope>NUCLEOTIDE SEQUENCE [LARGE SCALE GENOMIC DNA]</scope>
    <source>
        <strain evidence="6">PB2801</strain>
    </source>
</reference>
<dbReference type="GO" id="GO:0045842">
    <property type="term" value="P:positive regulation of mitotic metaphase/anaphase transition"/>
    <property type="evidence" value="ECO:0007669"/>
    <property type="project" value="TreeGrafter"/>
</dbReference>
<keyword evidence="2" id="KW-0498">Mitosis</keyword>
<dbReference type="OrthoDB" id="5773922at2759"/>
<keyword evidence="1" id="KW-0132">Cell division</keyword>
<dbReference type="GO" id="GO:0005680">
    <property type="term" value="C:anaphase-promoting complex"/>
    <property type="evidence" value="ECO:0007669"/>
    <property type="project" value="InterPro"/>
</dbReference>
<dbReference type="eggNOG" id="ENOG502S8D6">
    <property type="taxonomic scope" value="Eukaryota"/>
</dbReference>
<organism evidence="6">
    <name type="scientific">Caenorhabditis brenneri</name>
    <name type="common">Nematode worm</name>
    <dbReference type="NCBI Taxonomy" id="135651"/>
    <lineage>
        <taxon>Eukaryota</taxon>
        <taxon>Metazoa</taxon>
        <taxon>Ecdysozoa</taxon>
        <taxon>Nematoda</taxon>
        <taxon>Chromadorea</taxon>
        <taxon>Rhabditida</taxon>
        <taxon>Rhabditina</taxon>
        <taxon>Rhabditomorpha</taxon>
        <taxon>Rhabditoidea</taxon>
        <taxon>Rhabditidae</taxon>
        <taxon>Peloderinae</taxon>
        <taxon>Caenorhabditis</taxon>
    </lineage>
</organism>
<dbReference type="GO" id="GO:0051301">
    <property type="term" value="P:cell division"/>
    <property type="evidence" value="ECO:0007669"/>
    <property type="project" value="UniProtKB-KW"/>
</dbReference>
<name>G0P6J9_CAEBE</name>
<evidence type="ECO:0000256" key="3">
    <source>
        <dbReference type="ARBA" id="ARBA00022786"/>
    </source>
</evidence>
<dbReference type="InterPro" id="IPR037679">
    <property type="entry name" value="Apc5"/>
</dbReference>
<dbReference type="InterPro" id="IPR011990">
    <property type="entry name" value="TPR-like_helical_dom_sf"/>
</dbReference>
<gene>
    <name evidence="5" type="ORF">CAEBREN_24945</name>
</gene>
<dbReference type="STRING" id="135651.G0P6J9"/>
<keyword evidence="3" id="KW-0833">Ubl conjugation pathway</keyword>
<evidence type="ECO:0000256" key="2">
    <source>
        <dbReference type="ARBA" id="ARBA00022776"/>
    </source>
</evidence>
<dbReference type="PANTHER" id="PTHR12830">
    <property type="entry name" value="ANAPHASE-PROMOTING COMPLEX SUBUNIT 5"/>
    <property type="match status" value="1"/>
</dbReference>
<evidence type="ECO:0000256" key="4">
    <source>
        <dbReference type="ARBA" id="ARBA00023306"/>
    </source>
</evidence>
<dbReference type="HOGENOM" id="CLU_351691_0_0_1"/>
<dbReference type="AlphaFoldDB" id="G0P6J9"/>
<dbReference type="Gene3D" id="1.25.40.10">
    <property type="entry name" value="Tetratricopeptide repeat domain"/>
    <property type="match status" value="1"/>
</dbReference>
<dbReference type="OMA" id="HTTICES"/>
<dbReference type="Proteomes" id="UP000008068">
    <property type="component" value="Unassembled WGS sequence"/>
</dbReference>
<keyword evidence="6" id="KW-1185">Reference proteome</keyword>
<sequence length="814" mass="94246">MQRVQRVAKIYAPPTVQMKKAYPNLDAIFGHVFSILIGEPITPNKIAIFYLVRILFQTHFGFRHQRTTYPQFTVEEKSEIFQWLYSLITSNDDLTYDSFRMIIRTAFHSNRDIFLNFISAMEHIGSGESGVNFGIEDEFYTHKYAKDPTGERMTDDSDGDLKFSSQYSFVYRWLKRVLAQYSKTTSQELFEINQMMRNWINKASDDDVENLKPESISTRLGTVLPREIDSSLRARQWVARNIHYMQKNPRRADPHDHILNYVKLIQKFQSDVYEAHLLESIVHVQKKDVESAIKAMKIFFIDSMFQLNENMKHLYKTHRLAVPSKIPLMYAPILEARICRWFGDFTTARSLLIESVQQAQLSGDEICHQMGNTELHTLDIIGCGPILEDRTAQNLNSEKDQISEDQNDRRIHRKTLKHIDDLRGHVRCGPCCAQTVDDFELVAELDSYGMMLMLMKSIVEGHYRLKYSRNAETRMACSLGVDLQERGRKVSDYGFALMSSNMIRNGLFKQAKTTTSEMLSGNLEAKNKGEEDAFHTESFAVTSANLAYSYAATGHYPEALATIQKMKTQFPEHLTWQSARHTTICESVIRFEISFMMNKFRECHSLINPLAKYSQLEFTLRKALLLSASGRDREAILMLKNLEIDDVHGQIRRHLQLASCYTAQNSFEKAQTELDKALELSDGTTFKHIRTMIGRRWATMMMHRGSHNLALEQIIELPESIEQFGSFIERCCFYLTAARCSRMTGHDSRPWLTKLRAMNLRKVWPTMEKMVLSEIAALHVDNGLMPDKKKLGQVIRMYEEVECDYPGKCHWLLI</sequence>
<dbReference type="PANTHER" id="PTHR12830:SF9">
    <property type="entry name" value="ANAPHASE-PROMOTING COMPLEX SUBUNIT 5"/>
    <property type="match status" value="1"/>
</dbReference>
<proteinExistence type="predicted"/>
<evidence type="ECO:0000313" key="5">
    <source>
        <dbReference type="EMBL" id="EGT46468.1"/>
    </source>
</evidence>
<dbReference type="GO" id="GO:0070979">
    <property type="term" value="P:protein K11-linked ubiquitination"/>
    <property type="evidence" value="ECO:0007669"/>
    <property type="project" value="TreeGrafter"/>
</dbReference>
<accession>G0P6J9</accession>
<dbReference type="GO" id="GO:0031145">
    <property type="term" value="P:anaphase-promoting complex-dependent catabolic process"/>
    <property type="evidence" value="ECO:0007669"/>
    <property type="project" value="TreeGrafter"/>
</dbReference>
<protein>
    <recommendedName>
        <fullName evidence="7">Anaphase-promoting complex subunit 5</fullName>
    </recommendedName>
</protein>
<dbReference type="EMBL" id="GL380099">
    <property type="protein sequence ID" value="EGT46468.1"/>
    <property type="molecule type" value="Genomic_DNA"/>
</dbReference>